<gene>
    <name evidence="2" type="ORF">GGR23_000567</name>
</gene>
<accession>A0A7W6J253</accession>
<dbReference type="RefSeq" id="WP_183364594.1">
    <property type="nucleotide sequence ID" value="NZ_JACIEZ010000001.1"/>
</dbReference>
<reference evidence="2 3" key="1">
    <citation type="submission" date="2020-08" db="EMBL/GenBank/DDBJ databases">
        <title>Genomic Encyclopedia of Type Strains, Phase IV (KMG-IV): sequencing the most valuable type-strain genomes for metagenomic binning, comparative biology and taxonomic classification.</title>
        <authorList>
            <person name="Goeker M."/>
        </authorList>
    </citation>
    <scope>NUCLEOTIDE SEQUENCE [LARGE SCALE GENOMIC DNA]</scope>
    <source>
        <strain evidence="2 3">DSM 29853</strain>
    </source>
</reference>
<sequence>MKYRSFLLGTVAALSLSTAAVAAGPTPEGAAAIVKSLTGFLPDNVIKTGFIAAIPEGDHYRLSVDLGKLAGLLKPEKGQFDLSALYEMQIFPPAGDEGLMAVKRESGPLSINAKWSVGDQKGDVSYLIKDLVFNGDFDPAISYFRSGMGHASGGSITSYDGKQNLTASFGPSDYTMSGARNGQGSVDLVSSARISELAETISGPEMPLTTLTMGNIGIDGKVTGIKIQEISALLNFVLAHADEKTLTPEQRRSLADLVRKAMPLMTAFTEEVRVDNLAVTTSGITGRVDNLTYHLGMAGLTDDSELHFGMSLKNPQLIGLPQVVAYGDLIPKDISMTMSLGGLNFETVINSILDQADYDAKEPLTEAQWDAIGKAFLKDGRLKVELPEFQATSPLYSISVKGHVSAETQAEPAKANAEFDVTARDLDKTIAGIQSLAQSVPDLNTASFGLMMAKGMAKNDPDGTSRWKIEVAEDGQVKINGQVMPH</sequence>
<evidence type="ECO:0000256" key="1">
    <source>
        <dbReference type="SAM" id="SignalP"/>
    </source>
</evidence>
<organism evidence="2 3">
    <name type="scientific">Gellertiella hungarica</name>
    <dbReference type="NCBI Taxonomy" id="1572859"/>
    <lineage>
        <taxon>Bacteria</taxon>
        <taxon>Pseudomonadati</taxon>
        <taxon>Pseudomonadota</taxon>
        <taxon>Alphaproteobacteria</taxon>
        <taxon>Hyphomicrobiales</taxon>
        <taxon>Rhizobiaceae</taxon>
        <taxon>Gellertiella</taxon>
    </lineage>
</organism>
<dbReference type="AlphaFoldDB" id="A0A7W6J253"/>
<dbReference type="EMBL" id="JACIEZ010000001">
    <property type="protein sequence ID" value="MBB4063406.1"/>
    <property type="molecule type" value="Genomic_DNA"/>
</dbReference>
<evidence type="ECO:0000313" key="3">
    <source>
        <dbReference type="Proteomes" id="UP000528286"/>
    </source>
</evidence>
<feature type="chain" id="PRO_5031535745" description="DUF945 domain-containing protein" evidence="1">
    <location>
        <begin position="23"/>
        <end position="486"/>
    </location>
</feature>
<keyword evidence="3" id="KW-1185">Reference proteome</keyword>
<evidence type="ECO:0000313" key="2">
    <source>
        <dbReference type="EMBL" id="MBB4063406.1"/>
    </source>
</evidence>
<name>A0A7W6J253_9HYPH</name>
<dbReference type="Proteomes" id="UP000528286">
    <property type="component" value="Unassembled WGS sequence"/>
</dbReference>
<comment type="caution">
    <text evidence="2">The sequence shown here is derived from an EMBL/GenBank/DDBJ whole genome shotgun (WGS) entry which is preliminary data.</text>
</comment>
<proteinExistence type="predicted"/>
<protein>
    <recommendedName>
        <fullName evidence="4">DUF945 domain-containing protein</fullName>
    </recommendedName>
</protein>
<keyword evidence="1" id="KW-0732">Signal</keyword>
<feature type="signal peptide" evidence="1">
    <location>
        <begin position="1"/>
        <end position="22"/>
    </location>
</feature>
<evidence type="ECO:0008006" key="4">
    <source>
        <dbReference type="Google" id="ProtNLM"/>
    </source>
</evidence>